<keyword evidence="1" id="KW-0805">Transcription regulation</keyword>
<dbReference type="PANTHER" id="PTHR46796:SF14">
    <property type="entry name" value="TRANSCRIPTIONAL REGULATORY PROTEIN"/>
    <property type="match status" value="1"/>
</dbReference>
<gene>
    <name evidence="5" type="ORF">AGR4C_Cc40016</name>
</gene>
<sequence>MAFRVRMENEIEGFAVIGGPRSRMWNGIVADLWDVRCAPKAGGRYVGKDPRFVFLLDMDGTDDGRFMMNRCRRDNYGSSKANRISFVPADLDVHAELSNVSFVRHLDLHFDAGLLGARLVQGFDPHGLLDPHLMFEDERLLALARLIAAECDNPDPLHDLYGESLVLALLTDFLKVKREPVKKRSKLAAWQLRAATDYIREHCLRSIRLEELAELTNLSQSHFSHAFKASTGVPPHQWQMQARIDRVKELMMRTDMALTDVAIAAGFSDQAHFSRVFRKMVGVSPSVWQKIRQ</sequence>
<name>A0A1S7PTP6_AGRTU</name>
<evidence type="ECO:0000256" key="2">
    <source>
        <dbReference type="ARBA" id="ARBA00023125"/>
    </source>
</evidence>
<dbReference type="PRINTS" id="PR00032">
    <property type="entry name" value="HTHARAC"/>
</dbReference>
<dbReference type="RefSeq" id="WP_003503589.1">
    <property type="nucleotide sequence ID" value="NZ_LT009730.1"/>
</dbReference>
<keyword evidence="3" id="KW-0804">Transcription</keyword>
<dbReference type="Pfam" id="PF12833">
    <property type="entry name" value="HTH_18"/>
    <property type="match status" value="1"/>
</dbReference>
<dbReference type="GeneID" id="92924951"/>
<dbReference type="PANTHER" id="PTHR46796">
    <property type="entry name" value="HTH-TYPE TRANSCRIPTIONAL ACTIVATOR RHAS-RELATED"/>
    <property type="match status" value="1"/>
</dbReference>
<dbReference type="InterPro" id="IPR020449">
    <property type="entry name" value="Tscrpt_reg_AraC-type_HTH"/>
</dbReference>
<dbReference type="InterPro" id="IPR009057">
    <property type="entry name" value="Homeodomain-like_sf"/>
</dbReference>
<dbReference type="GO" id="GO:0003700">
    <property type="term" value="F:DNA-binding transcription factor activity"/>
    <property type="evidence" value="ECO:0007669"/>
    <property type="project" value="InterPro"/>
</dbReference>
<reference evidence="5 6" key="1">
    <citation type="submission" date="2016-01" db="EMBL/GenBank/DDBJ databases">
        <authorList>
            <person name="Oliw E.H."/>
        </authorList>
    </citation>
    <scope>NUCLEOTIDE SEQUENCE [LARGE SCALE GENOMIC DNA]</scope>
    <source>
        <strain evidence="5 6">Kerr 14</strain>
    </source>
</reference>
<evidence type="ECO:0000259" key="4">
    <source>
        <dbReference type="PROSITE" id="PS01124"/>
    </source>
</evidence>
<dbReference type="PROSITE" id="PS01124">
    <property type="entry name" value="HTH_ARAC_FAMILY_2"/>
    <property type="match status" value="1"/>
</dbReference>
<dbReference type="InterPro" id="IPR050204">
    <property type="entry name" value="AraC_XylS_family_regulators"/>
</dbReference>
<feature type="domain" description="HTH araC/xylS-type" evidence="4">
    <location>
        <begin position="193"/>
        <end position="291"/>
    </location>
</feature>
<keyword evidence="2" id="KW-0238">DNA-binding</keyword>
<dbReference type="Proteomes" id="UP000191897">
    <property type="component" value="Unassembled WGS sequence"/>
</dbReference>
<evidence type="ECO:0000256" key="3">
    <source>
        <dbReference type="ARBA" id="ARBA00023163"/>
    </source>
</evidence>
<dbReference type="PROSITE" id="PS00041">
    <property type="entry name" value="HTH_ARAC_FAMILY_1"/>
    <property type="match status" value="1"/>
</dbReference>
<evidence type="ECO:0000256" key="1">
    <source>
        <dbReference type="ARBA" id="ARBA00023015"/>
    </source>
</evidence>
<dbReference type="EMBL" id="FBWC01000013">
    <property type="protein sequence ID" value="CUX26131.1"/>
    <property type="molecule type" value="Genomic_DNA"/>
</dbReference>
<accession>A0A1S7PTP6</accession>
<dbReference type="AlphaFoldDB" id="A0A1S7PTP6"/>
<proteinExistence type="predicted"/>
<dbReference type="SUPFAM" id="SSF46689">
    <property type="entry name" value="Homeodomain-like"/>
    <property type="match status" value="2"/>
</dbReference>
<evidence type="ECO:0000313" key="5">
    <source>
        <dbReference type="EMBL" id="CUX26131.1"/>
    </source>
</evidence>
<dbReference type="GO" id="GO:0043565">
    <property type="term" value="F:sequence-specific DNA binding"/>
    <property type="evidence" value="ECO:0007669"/>
    <property type="project" value="InterPro"/>
</dbReference>
<evidence type="ECO:0000313" key="6">
    <source>
        <dbReference type="Proteomes" id="UP000191897"/>
    </source>
</evidence>
<dbReference type="SMART" id="SM00342">
    <property type="entry name" value="HTH_ARAC"/>
    <property type="match status" value="1"/>
</dbReference>
<dbReference type="Gene3D" id="1.10.10.60">
    <property type="entry name" value="Homeodomain-like"/>
    <property type="match status" value="2"/>
</dbReference>
<dbReference type="InterPro" id="IPR018062">
    <property type="entry name" value="HTH_AraC-typ_CS"/>
</dbReference>
<dbReference type="InterPro" id="IPR018060">
    <property type="entry name" value="HTH_AraC"/>
</dbReference>
<protein>
    <submittedName>
        <fullName evidence="5">AraC family transcriptional regulator</fullName>
    </submittedName>
</protein>
<organism evidence="5 6">
    <name type="scientific">Agrobacterium tumefaciens str. Kerr 14</name>
    <dbReference type="NCBI Taxonomy" id="1183424"/>
    <lineage>
        <taxon>Bacteria</taxon>
        <taxon>Pseudomonadati</taxon>
        <taxon>Pseudomonadota</taxon>
        <taxon>Alphaproteobacteria</taxon>
        <taxon>Hyphomicrobiales</taxon>
        <taxon>Rhizobiaceae</taxon>
        <taxon>Rhizobium/Agrobacterium group</taxon>
        <taxon>Agrobacterium</taxon>
        <taxon>Agrobacterium tumefaciens complex</taxon>
    </lineage>
</organism>